<accession>A0AAD3XZ56</accession>
<dbReference type="InterPro" id="IPR011989">
    <property type="entry name" value="ARM-like"/>
</dbReference>
<gene>
    <name evidence="3" type="ORF">Nepgr_023487</name>
</gene>
<protein>
    <submittedName>
        <fullName evidence="3">Uncharacterized protein</fullName>
    </submittedName>
</protein>
<name>A0AAD3XZ56_NEPGR</name>
<dbReference type="Pfam" id="PF00514">
    <property type="entry name" value="Arm"/>
    <property type="match status" value="1"/>
</dbReference>
<dbReference type="AlphaFoldDB" id="A0AAD3XZ56"/>
<dbReference type="EMBL" id="BSYO01000023">
    <property type="protein sequence ID" value="GMH21645.1"/>
    <property type="molecule type" value="Genomic_DNA"/>
</dbReference>
<dbReference type="SMART" id="SM00185">
    <property type="entry name" value="ARM"/>
    <property type="match status" value="2"/>
</dbReference>
<dbReference type="SUPFAM" id="SSF48371">
    <property type="entry name" value="ARM repeat"/>
    <property type="match status" value="1"/>
</dbReference>
<proteinExistence type="predicted"/>
<evidence type="ECO:0000256" key="2">
    <source>
        <dbReference type="PROSITE-ProRule" id="PRU00259"/>
    </source>
</evidence>
<feature type="repeat" description="ARM" evidence="2">
    <location>
        <begin position="75"/>
        <end position="120"/>
    </location>
</feature>
<dbReference type="InterPro" id="IPR016024">
    <property type="entry name" value="ARM-type_fold"/>
</dbReference>
<dbReference type="PANTHER" id="PTHR46976:SF1">
    <property type="entry name" value="PROTEIN ARABIDILLO 1"/>
    <property type="match status" value="1"/>
</dbReference>
<keyword evidence="4" id="KW-1185">Reference proteome</keyword>
<evidence type="ECO:0000256" key="1">
    <source>
        <dbReference type="ARBA" id="ARBA00022737"/>
    </source>
</evidence>
<dbReference type="Gene3D" id="1.25.10.10">
    <property type="entry name" value="Leucine-rich Repeat Variant"/>
    <property type="match status" value="1"/>
</dbReference>
<organism evidence="3 4">
    <name type="scientific">Nepenthes gracilis</name>
    <name type="common">Slender pitcher plant</name>
    <dbReference type="NCBI Taxonomy" id="150966"/>
    <lineage>
        <taxon>Eukaryota</taxon>
        <taxon>Viridiplantae</taxon>
        <taxon>Streptophyta</taxon>
        <taxon>Embryophyta</taxon>
        <taxon>Tracheophyta</taxon>
        <taxon>Spermatophyta</taxon>
        <taxon>Magnoliopsida</taxon>
        <taxon>eudicotyledons</taxon>
        <taxon>Gunneridae</taxon>
        <taxon>Pentapetalae</taxon>
        <taxon>Caryophyllales</taxon>
        <taxon>Nepenthaceae</taxon>
        <taxon>Nepenthes</taxon>
    </lineage>
</organism>
<dbReference type="InterPro" id="IPR000225">
    <property type="entry name" value="Armadillo"/>
</dbReference>
<keyword evidence="1" id="KW-0677">Repeat</keyword>
<sequence>MGCTEMLDVLTISIRAIANLFVNTSVAKVVAEKGEIAILANLARSMNRLVAGEAAGGLWNLSVGEEHKGAITEAGGVKALVDLIFKWSSGDDGVLESAAGALANLATDDKCSMEVALTVGVHALVMLARSCKSEGVQELCLFGLNSNMSQGVLYVSKGRRLFVHCEICHSMTETEKQLQQLVVLRPWLEMMMQFLRKDAYSTIIIFVRGLESNLIESKRAFYSDWVLHAQMVLRL</sequence>
<dbReference type="PANTHER" id="PTHR46976">
    <property type="entry name" value="PROTEIN ARABIDILLO 1"/>
    <property type="match status" value="1"/>
</dbReference>
<comment type="caution">
    <text evidence="3">The sequence shown here is derived from an EMBL/GenBank/DDBJ whole genome shotgun (WGS) entry which is preliminary data.</text>
</comment>
<evidence type="ECO:0000313" key="3">
    <source>
        <dbReference type="EMBL" id="GMH21645.1"/>
    </source>
</evidence>
<feature type="repeat" description="ARM" evidence="2">
    <location>
        <begin position="34"/>
        <end position="76"/>
    </location>
</feature>
<dbReference type="PROSITE" id="PS50176">
    <property type="entry name" value="ARM_REPEAT"/>
    <property type="match status" value="2"/>
</dbReference>
<evidence type="ECO:0000313" key="4">
    <source>
        <dbReference type="Proteomes" id="UP001279734"/>
    </source>
</evidence>
<dbReference type="Proteomes" id="UP001279734">
    <property type="component" value="Unassembled WGS sequence"/>
</dbReference>
<reference evidence="3" key="1">
    <citation type="submission" date="2023-05" db="EMBL/GenBank/DDBJ databases">
        <title>Nepenthes gracilis genome sequencing.</title>
        <authorList>
            <person name="Fukushima K."/>
        </authorList>
    </citation>
    <scope>NUCLEOTIDE SEQUENCE</scope>
    <source>
        <strain evidence="3">SING2019-196</strain>
    </source>
</reference>